<keyword evidence="1" id="KW-0285">Flavoprotein</keyword>
<feature type="domain" description="Glutaredoxin" evidence="4">
    <location>
        <begin position="42"/>
        <end position="102"/>
    </location>
</feature>
<dbReference type="SUPFAM" id="SSF51905">
    <property type="entry name" value="FAD/NAD(P)-binding domain"/>
    <property type="match status" value="1"/>
</dbReference>
<dbReference type="Gene3D" id="3.50.50.60">
    <property type="entry name" value="FAD/NAD(P)-binding domain"/>
    <property type="match status" value="2"/>
</dbReference>
<dbReference type="Pfam" id="PF07992">
    <property type="entry name" value="Pyr_redox_2"/>
    <property type="match status" value="1"/>
</dbReference>
<dbReference type="Gene3D" id="3.40.30.10">
    <property type="entry name" value="Glutaredoxin"/>
    <property type="match status" value="1"/>
</dbReference>
<keyword evidence="2" id="KW-0560">Oxidoreductase</keyword>
<dbReference type="PRINTS" id="PR00469">
    <property type="entry name" value="PNDRDTASEII"/>
</dbReference>
<organism evidence="6 7">
    <name type="scientific">Rugosimonospora acidiphila</name>
    <dbReference type="NCBI Taxonomy" id="556531"/>
    <lineage>
        <taxon>Bacteria</taxon>
        <taxon>Bacillati</taxon>
        <taxon>Actinomycetota</taxon>
        <taxon>Actinomycetes</taxon>
        <taxon>Micromonosporales</taxon>
        <taxon>Micromonosporaceae</taxon>
        <taxon>Rugosimonospora</taxon>
    </lineage>
</organism>
<dbReference type="EMBL" id="BAABJQ010000016">
    <property type="protein sequence ID" value="GAA5191551.1"/>
    <property type="molecule type" value="Genomic_DNA"/>
</dbReference>
<dbReference type="Pfam" id="PF00462">
    <property type="entry name" value="Glutaredoxin"/>
    <property type="match status" value="1"/>
</dbReference>
<evidence type="ECO:0008006" key="8">
    <source>
        <dbReference type="Google" id="ProtNLM"/>
    </source>
</evidence>
<evidence type="ECO:0000313" key="6">
    <source>
        <dbReference type="EMBL" id="GAA5191551.1"/>
    </source>
</evidence>
<comment type="caution">
    <text evidence="6">The sequence shown here is derived from an EMBL/GenBank/DDBJ whole genome shotgun (WGS) entry which is preliminary data.</text>
</comment>
<name>A0ABP9S568_9ACTN</name>
<feature type="domain" description="FAD/NAD(P)-binding" evidence="5">
    <location>
        <begin position="126"/>
        <end position="414"/>
    </location>
</feature>
<dbReference type="InterPro" id="IPR002109">
    <property type="entry name" value="Glutaredoxin"/>
</dbReference>
<dbReference type="InterPro" id="IPR050097">
    <property type="entry name" value="Ferredoxin-NADP_redctase_2"/>
</dbReference>
<dbReference type="SUPFAM" id="SSF52833">
    <property type="entry name" value="Thioredoxin-like"/>
    <property type="match status" value="1"/>
</dbReference>
<sequence>MGGGRATHPGQANAWVLAFATNRLRLRLSRPELCDAKSVTDIKVYGAPWCPDCRRAKKFFTEHRVAYEFVDIDKDPEGLAYVERVQNGGRTIPTVVFPDGTHLVDPGDDELAGRLGLNVAAERDSYDVVIVGGGPAGLAAAIYAAREGLDALVVEKAGLGGQAGVTERIENYPGFPDGIGGGELADRFIAQARGYGVELLSAVRATEVQADGDCLCVRLSTGQEVCAPAVLIATGSTYRRLGVPGEEDLIGAGVHFCAICDGPFYRGAEELMVIGGGNSALEESLHLVQYAERIRVVTRGEVTASALVRDKINKDPRFTVQTNTDIVSLSGEGGRLTEVLARDRVSGGELRFTPQAAFVFIGLDPNTDWLGDTLRRDRWGFIVTDDAFATSLPGVFCAGDVRAGATKQLGSAVGDGIAALIAVRSYLQRRGDLVRVEINA</sequence>
<dbReference type="PROSITE" id="PS51354">
    <property type="entry name" value="GLUTAREDOXIN_2"/>
    <property type="match status" value="1"/>
</dbReference>
<evidence type="ECO:0000313" key="7">
    <source>
        <dbReference type="Proteomes" id="UP001501570"/>
    </source>
</evidence>
<reference evidence="7" key="1">
    <citation type="journal article" date="2019" name="Int. J. Syst. Evol. Microbiol.">
        <title>The Global Catalogue of Microorganisms (GCM) 10K type strain sequencing project: providing services to taxonomists for standard genome sequencing and annotation.</title>
        <authorList>
            <consortium name="The Broad Institute Genomics Platform"/>
            <consortium name="The Broad Institute Genome Sequencing Center for Infectious Disease"/>
            <person name="Wu L."/>
            <person name="Ma J."/>
        </authorList>
    </citation>
    <scope>NUCLEOTIDE SEQUENCE [LARGE SCALE GENOMIC DNA]</scope>
    <source>
        <strain evidence="7">JCM 18304</strain>
    </source>
</reference>
<dbReference type="PRINTS" id="PR00368">
    <property type="entry name" value="FADPNR"/>
</dbReference>
<dbReference type="InterPro" id="IPR036249">
    <property type="entry name" value="Thioredoxin-like_sf"/>
</dbReference>
<protein>
    <recommendedName>
        <fullName evidence="8">Thioredoxin reductase (NADPH)</fullName>
    </recommendedName>
</protein>
<dbReference type="PANTHER" id="PTHR48105">
    <property type="entry name" value="THIOREDOXIN REDUCTASE 1-RELATED-RELATED"/>
    <property type="match status" value="1"/>
</dbReference>
<dbReference type="InterPro" id="IPR023753">
    <property type="entry name" value="FAD/NAD-binding_dom"/>
</dbReference>
<gene>
    <name evidence="6" type="ORF">GCM10023322_49140</name>
</gene>
<dbReference type="Proteomes" id="UP001501570">
    <property type="component" value="Unassembled WGS sequence"/>
</dbReference>
<evidence type="ECO:0000259" key="4">
    <source>
        <dbReference type="Pfam" id="PF00462"/>
    </source>
</evidence>
<evidence type="ECO:0000259" key="5">
    <source>
        <dbReference type="Pfam" id="PF07992"/>
    </source>
</evidence>
<keyword evidence="7" id="KW-1185">Reference proteome</keyword>
<comment type="catalytic activity">
    <reaction evidence="3">
        <text>[thioredoxin]-dithiol + NADP(+) = [thioredoxin]-disulfide + NADPH + H(+)</text>
        <dbReference type="Rhea" id="RHEA:20345"/>
        <dbReference type="Rhea" id="RHEA-COMP:10698"/>
        <dbReference type="Rhea" id="RHEA-COMP:10700"/>
        <dbReference type="ChEBI" id="CHEBI:15378"/>
        <dbReference type="ChEBI" id="CHEBI:29950"/>
        <dbReference type="ChEBI" id="CHEBI:50058"/>
        <dbReference type="ChEBI" id="CHEBI:57783"/>
        <dbReference type="ChEBI" id="CHEBI:58349"/>
        <dbReference type="EC" id="1.8.1.9"/>
    </reaction>
</comment>
<evidence type="ECO:0000256" key="2">
    <source>
        <dbReference type="ARBA" id="ARBA00023002"/>
    </source>
</evidence>
<dbReference type="CDD" id="cd02976">
    <property type="entry name" value="NrdH"/>
    <property type="match status" value="1"/>
</dbReference>
<accession>A0ABP9S568</accession>
<evidence type="ECO:0000256" key="3">
    <source>
        <dbReference type="ARBA" id="ARBA00048132"/>
    </source>
</evidence>
<evidence type="ECO:0000256" key="1">
    <source>
        <dbReference type="ARBA" id="ARBA00022630"/>
    </source>
</evidence>
<dbReference type="InterPro" id="IPR036188">
    <property type="entry name" value="FAD/NAD-bd_sf"/>
</dbReference>
<proteinExistence type="predicted"/>